<evidence type="ECO:0000313" key="1">
    <source>
        <dbReference type="EMBL" id="MPC66920.1"/>
    </source>
</evidence>
<dbReference type="Proteomes" id="UP000324222">
    <property type="component" value="Unassembled WGS sequence"/>
</dbReference>
<protein>
    <submittedName>
        <fullName evidence="1">Uncharacterized protein</fullName>
    </submittedName>
</protein>
<evidence type="ECO:0000313" key="2">
    <source>
        <dbReference type="Proteomes" id="UP000324222"/>
    </source>
</evidence>
<dbReference type="AlphaFoldDB" id="A0A5B7H495"/>
<reference evidence="1 2" key="1">
    <citation type="submission" date="2019-05" db="EMBL/GenBank/DDBJ databases">
        <title>Another draft genome of Portunus trituberculatus and its Hox gene families provides insights of decapod evolution.</title>
        <authorList>
            <person name="Jeong J.-H."/>
            <person name="Song I."/>
            <person name="Kim S."/>
            <person name="Choi T."/>
            <person name="Kim D."/>
            <person name="Ryu S."/>
            <person name="Kim W."/>
        </authorList>
    </citation>
    <scope>NUCLEOTIDE SEQUENCE [LARGE SCALE GENOMIC DNA]</scope>
    <source>
        <tissue evidence="1">Muscle</tissue>
    </source>
</reference>
<proteinExistence type="predicted"/>
<comment type="caution">
    <text evidence="1">The sequence shown here is derived from an EMBL/GenBank/DDBJ whole genome shotgun (WGS) entry which is preliminary data.</text>
</comment>
<dbReference type="EMBL" id="VSRR010025512">
    <property type="protein sequence ID" value="MPC66920.1"/>
    <property type="molecule type" value="Genomic_DNA"/>
</dbReference>
<accession>A0A5B7H495</accession>
<organism evidence="1 2">
    <name type="scientific">Portunus trituberculatus</name>
    <name type="common">Swimming crab</name>
    <name type="synonym">Neptunus trituberculatus</name>
    <dbReference type="NCBI Taxonomy" id="210409"/>
    <lineage>
        <taxon>Eukaryota</taxon>
        <taxon>Metazoa</taxon>
        <taxon>Ecdysozoa</taxon>
        <taxon>Arthropoda</taxon>
        <taxon>Crustacea</taxon>
        <taxon>Multicrustacea</taxon>
        <taxon>Malacostraca</taxon>
        <taxon>Eumalacostraca</taxon>
        <taxon>Eucarida</taxon>
        <taxon>Decapoda</taxon>
        <taxon>Pleocyemata</taxon>
        <taxon>Brachyura</taxon>
        <taxon>Eubrachyura</taxon>
        <taxon>Portunoidea</taxon>
        <taxon>Portunidae</taxon>
        <taxon>Portuninae</taxon>
        <taxon>Portunus</taxon>
    </lineage>
</organism>
<keyword evidence="2" id="KW-1185">Reference proteome</keyword>
<gene>
    <name evidence="1" type="ORF">E2C01_061076</name>
</gene>
<name>A0A5B7H495_PORTR</name>
<sequence>MVPVLGALGAGHLASLLCDEHHILRKLQLFDTKSDSGRGDIAGPDMMIQRNVFLLLRIPHNTVICRGSEYDLADAACQLRRDGGTRQGVSGGNGSAHTLMIGLTCATEYPLSNTLSLARMPNALI</sequence>